<evidence type="ECO:0000259" key="1">
    <source>
        <dbReference type="Pfam" id="PF14111"/>
    </source>
</evidence>
<evidence type="ECO:0000313" key="2">
    <source>
        <dbReference type="EMBL" id="MBA0765491.1"/>
    </source>
</evidence>
<dbReference type="PANTHER" id="PTHR31286">
    <property type="entry name" value="GLYCINE-RICH CELL WALL STRUCTURAL PROTEIN 1.8-LIKE"/>
    <property type="match status" value="1"/>
</dbReference>
<organism evidence="2 3">
    <name type="scientific">Gossypium trilobum</name>
    <dbReference type="NCBI Taxonomy" id="34281"/>
    <lineage>
        <taxon>Eukaryota</taxon>
        <taxon>Viridiplantae</taxon>
        <taxon>Streptophyta</taxon>
        <taxon>Embryophyta</taxon>
        <taxon>Tracheophyta</taxon>
        <taxon>Spermatophyta</taxon>
        <taxon>Magnoliopsida</taxon>
        <taxon>eudicotyledons</taxon>
        <taxon>Gunneridae</taxon>
        <taxon>Pentapetalae</taxon>
        <taxon>rosids</taxon>
        <taxon>malvids</taxon>
        <taxon>Malvales</taxon>
        <taxon>Malvaceae</taxon>
        <taxon>Malvoideae</taxon>
        <taxon>Gossypium</taxon>
    </lineage>
</organism>
<dbReference type="Proteomes" id="UP000593568">
    <property type="component" value="Unassembled WGS sequence"/>
</dbReference>
<comment type="caution">
    <text evidence="2">The sequence shown here is derived from an EMBL/GenBank/DDBJ whole genome shotgun (WGS) entry which is preliminary data.</text>
</comment>
<evidence type="ECO:0000313" key="3">
    <source>
        <dbReference type="Proteomes" id="UP000593568"/>
    </source>
</evidence>
<proteinExistence type="predicted"/>
<feature type="domain" description="DUF4283" evidence="1">
    <location>
        <begin position="2"/>
        <end position="44"/>
    </location>
</feature>
<keyword evidence="3" id="KW-1185">Reference proteome</keyword>
<sequence>MDIEKGYFLAKFQNKEDYENVLSHGPWVMYGQYLTMQPWIVDFSSSQLYPNIVVTWIRLSGLPGYITNSRFARMAVYVNLDKPLTSQVLINGTTQLIEYESLWMIRPCERIVSKGRHGHVLNWKKNGDIWYIVDEIQHGERGGGIQTLDAG</sequence>
<dbReference type="InterPro" id="IPR040256">
    <property type="entry name" value="At4g02000-like"/>
</dbReference>
<accession>A0A7J9DXS8</accession>
<dbReference type="InterPro" id="IPR025558">
    <property type="entry name" value="DUF4283"/>
</dbReference>
<protein>
    <recommendedName>
        <fullName evidence="1">DUF4283 domain-containing protein</fullName>
    </recommendedName>
</protein>
<name>A0A7J9DXS8_9ROSI</name>
<dbReference type="AlphaFoldDB" id="A0A7J9DXS8"/>
<dbReference type="PANTHER" id="PTHR31286:SF173">
    <property type="entry name" value="DUF4283 DOMAIN-CONTAINING PROTEIN"/>
    <property type="match status" value="1"/>
</dbReference>
<dbReference type="EMBL" id="JABEZW010000005">
    <property type="protein sequence ID" value="MBA0765491.1"/>
    <property type="molecule type" value="Genomic_DNA"/>
</dbReference>
<dbReference type="Pfam" id="PF14111">
    <property type="entry name" value="DUF4283"/>
    <property type="match status" value="1"/>
</dbReference>
<reference evidence="2 3" key="1">
    <citation type="journal article" date="2019" name="Genome Biol. Evol.">
        <title>Insights into the evolution of the New World diploid cottons (Gossypium, subgenus Houzingenia) based on genome sequencing.</title>
        <authorList>
            <person name="Grover C.E."/>
            <person name="Arick M.A. 2nd"/>
            <person name="Thrash A."/>
            <person name="Conover J.L."/>
            <person name="Sanders W.S."/>
            <person name="Peterson D.G."/>
            <person name="Frelichowski J.E."/>
            <person name="Scheffler J.A."/>
            <person name="Scheffler B.E."/>
            <person name="Wendel J.F."/>
        </authorList>
    </citation>
    <scope>NUCLEOTIDE SEQUENCE [LARGE SCALE GENOMIC DNA]</scope>
    <source>
        <strain evidence="2">8</strain>
        <tissue evidence="2">Leaf</tissue>
    </source>
</reference>
<gene>
    <name evidence="2" type="ORF">Gotri_014681</name>
</gene>